<dbReference type="Proteomes" id="UP000703661">
    <property type="component" value="Unassembled WGS sequence"/>
</dbReference>
<keyword evidence="3" id="KW-1185">Reference proteome</keyword>
<dbReference type="Pfam" id="PF12146">
    <property type="entry name" value="Hydrolase_4"/>
    <property type="match status" value="1"/>
</dbReference>
<sequence>MSRPQGIPVEKGYITVGYGVTPVKRKPRPIRLYYEKTGNGPVRILLIAGLGTPSSCWESTVDYFSARPEYTILIFDNRGSGYSEAPFGLYSTSQMAHDALELLDILGWKSDVNLAGMSMGGMISLELVLMDTKRFSSLILTSTNAGRSAPQLVTVKFMLRVLTVLNPESRVKFIAEHFYPKSWLEQPAPKDSPYKTNLELVTPFLKKIFIDTPLAGIHANVAHCWAALTHYVSAKRLAQLRATGIPILVVTGTEDNFVRPSGSYYLQKQLVCKLIVFEGSGHIIPSEQTVAYCKLFEELIQKGKEGRFEVHIAKAKL</sequence>
<dbReference type="SUPFAM" id="SSF53474">
    <property type="entry name" value="alpha/beta-Hydrolases"/>
    <property type="match status" value="1"/>
</dbReference>
<reference evidence="2" key="1">
    <citation type="journal article" date="2020" name="Fungal Divers.">
        <title>Resolving the Mortierellaceae phylogeny through synthesis of multi-gene phylogenetics and phylogenomics.</title>
        <authorList>
            <person name="Vandepol N."/>
            <person name="Liber J."/>
            <person name="Desiro A."/>
            <person name="Na H."/>
            <person name="Kennedy M."/>
            <person name="Barry K."/>
            <person name="Grigoriev I.V."/>
            <person name="Miller A.N."/>
            <person name="O'Donnell K."/>
            <person name="Stajich J.E."/>
            <person name="Bonito G."/>
        </authorList>
    </citation>
    <scope>NUCLEOTIDE SEQUENCE</scope>
    <source>
        <strain evidence="2">NRRL 2769</strain>
    </source>
</reference>
<gene>
    <name evidence="2" type="ORF">BGZ80_010376</name>
</gene>
<evidence type="ECO:0000259" key="1">
    <source>
        <dbReference type="Pfam" id="PF12146"/>
    </source>
</evidence>
<protein>
    <recommendedName>
        <fullName evidence="1">Serine aminopeptidase S33 domain-containing protein</fullName>
    </recommendedName>
</protein>
<name>A0A9P6MV47_9FUNG</name>
<dbReference type="Gene3D" id="3.40.50.1820">
    <property type="entry name" value="alpha/beta hydrolase"/>
    <property type="match status" value="1"/>
</dbReference>
<proteinExistence type="predicted"/>
<dbReference type="AlphaFoldDB" id="A0A9P6MV47"/>
<evidence type="ECO:0000313" key="2">
    <source>
        <dbReference type="EMBL" id="KAG0014551.1"/>
    </source>
</evidence>
<comment type="caution">
    <text evidence="2">The sequence shown here is derived from an EMBL/GenBank/DDBJ whole genome shotgun (WGS) entry which is preliminary data.</text>
</comment>
<dbReference type="EMBL" id="JAAAID010000715">
    <property type="protein sequence ID" value="KAG0014551.1"/>
    <property type="molecule type" value="Genomic_DNA"/>
</dbReference>
<feature type="domain" description="Serine aminopeptidase S33" evidence="1">
    <location>
        <begin position="44"/>
        <end position="288"/>
    </location>
</feature>
<organism evidence="2 3">
    <name type="scientific">Entomortierella chlamydospora</name>
    <dbReference type="NCBI Taxonomy" id="101097"/>
    <lineage>
        <taxon>Eukaryota</taxon>
        <taxon>Fungi</taxon>
        <taxon>Fungi incertae sedis</taxon>
        <taxon>Mucoromycota</taxon>
        <taxon>Mortierellomycotina</taxon>
        <taxon>Mortierellomycetes</taxon>
        <taxon>Mortierellales</taxon>
        <taxon>Mortierellaceae</taxon>
        <taxon>Entomortierella</taxon>
    </lineage>
</organism>
<dbReference type="InterPro" id="IPR029058">
    <property type="entry name" value="AB_hydrolase_fold"/>
</dbReference>
<dbReference type="PANTHER" id="PTHR43433">
    <property type="entry name" value="HYDROLASE, ALPHA/BETA FOLD FAMILY PROTEIN"/>
    <property type="match status" value="1"/>
</dbReference>
<evidence type="ECO:0000313" key="3">
    <source>
        <dbReference type="Proteomes" id="UP000703661"/>
    </source>
</evidence>
<accession>A0A9P6MV47</accession>
<dbReference type="PANTHER" id="PTHR43433:SF5">
    <property type="entry name" value="AB HYDROLASE-1 DOMAIN-CONTAINING PROTEIN"/>
    <property type="match status" value="1"/>
</dbReference>
<dbReference type="InterPro" id="IPR050471">
    <property type="entry name" value="AB_hydrolase"/>
</dbReference>
<dbReference type="InterPro" id="IPR022742">
    <property type="entry name" value="Hydrolase_4"/>
</dbReference>
<dbReference type="OrthoDB" id="19657at2759"/>